<feature type="chain" id="PRO_5015954229" evidence="7">
    <location>
        <begin position="19"/>
        <end position="595"/>
    </location>
</feature>
<comment type="caution">
    <text evidence="9">The sequence shown here is derived from an EMBL/GenBank/DDBJ whole genome shotgun (WGS) entry which is preliminary data.</text>
</comment>
<evidence type="ECO:0000256" key="3">
    <source>
        <dbReference type="ARBA" id="ARBA00023136"/>
    </source>
</evidence>
<proteinExistence type="predicted"/>
<dbReference type="PANTHER" id="PTHR30329">
    <property type="entry name" value="STATOR ELEMENT OF FLAGELLAR MOTOR COMPLEX"/>
    <property type="match status" value="1"/>
</dbReference>
<sequence>MKKSLLSLALLVSSLAAAQQAQPLPSFSLTRFGLNDGGKGGLGAATGDTLDQFRFRATLGFHYENNPLVYYRNGSPAGSLVEHRAQLHLGMAFGITSWLQLAGELPMVVLQSGDDLSNVAGTVTPDSFGLGSPRFALRMGILSQGSGGLAKNTGLDLALQLGVALPFGVGNALNIENGWNVMPQLSAGRDFGPVRFGGEFSALIRQGVALTPSTTKDTVGHQLGLRALVSSTGEYVRFEGSFHTLIPLDGGVPAGFELLGGVRVPIGPLELFALGGPGFGNLPGTPSFRVFAGLGIKPWAEKCDASSSHTPAECPDLDDDQDGLRNRLDKCPLEPEDKDQFEDDDGCIDPDNDRDRVLDGEDKCPIEPGPKSNNGCPIRVRDNDGDGTPDVDDKCPTIPGPKSRQGCPIKDTDGDGLEDELDQCPKEPGPRERNGCPLKDRDGDGVEDTADNCPDEKGPVENQGCPAKEKQLVIITKDKLVITDRVYFATGKATILPVSFPLLNQVASVLRNHPELPMVTVEGHTDDRGSAKVNRKLSLARAKAVQQYLVHQGIDQGRLNAMGFGPDRPSDTNKTEAGRANNRRVEFVIEHPTEP</sequence>
<dbReference type="PANTHER" id="PTHR30329:SF21">
    <property type="entry name" value="LIPOPROTEIN YIAD-RELATED"/>
    <property type="match status" value="1"/>
</dbReference>
<dbReference type="PRINTS" id="PR01021">
    <property type="entry name" value="OMPADOMAIN"/>
</dbReference>
<feature type="region of interest" description="Disordered" evidence="6">
    <location>
        <begin position="331"/>
        <end position="464"/>
    </location>
</feature>
<dbReference type="GO" id="GO:0009279">
    <property type="term" value="C:cell outer membrane"/>
    <property type="evidence" value="ECO:0007669"/>
    <property type="project" value="UniProtKB-SubCell"/>
</dbReference>
<evidence type="ECO:0000256" key="7">
    <source>
        <dbReference type="SAM" id="SignalP"/>
    </source>
</evidence>
<dbReference type="Gene3D" id="3.30.1330.60">
    <property type="entry name" value="OmpA-like domain"/>
    <property type="match status" value="1"/>
</dbReference>
<feature type="domain" description="OmpA-like" evidence="8">
    <location>
        <begin position="475"/>
        <end position="593"/>
    </location>
</feature>
<feature type="compositionally biased region" description="Basic and acidic residues" evidence="6">
    <location>
        <begin position="423"/>
        <end position="444"/>
    </location>
</feature>
<feature type="signal peptide" evidence="7">
    <location>
        <begin position="1"/>
        <end position="18"/>
    </location>
</feature>
<evidence type="ECO:0000256" key="1">
    <source>
        <dbReference type="ARBA" id="ARBA00004442"/>
    </source>
</evidence>
<reference evidence="9 10" key="1">
    <citation type="submission" date="2017-08" db="EMBL/GenBank/DDBJ databases">
        <title>Infants hospitalized years apart are colonized by the same room-sourced microbial strains.</title>
        <authorList>
            <person name="Brooks B."/>
            <person name="Olm M.R."/>
            <person name="Firek B.A."/>
            <person name="Baker R."/>
            <person name="Thomas B.C."/>
            <person name="Morowitz M.J."/>
            <person name="Banfield J.F."/>
        </authorList>
    </citation>
    <scope>NUCLEOTIDE SEQUENCE [LARGE SCALE GENOMIC DNA]</scope>
    <source>
        <strain evidence="9">S2_003_000_R2_14</strain>
    </source>
</reference>
<organism evidence="9 10">
    <name type="scientific">Archangium gephyra</name>
    <dbReference type="NCBI Taxonomy" id="48"/>
    <lineage>
        <taxon>Bacteria</taxon>
        <taxon>Pseudomonadati</taxon>
        <taxon>Myxococcota</taxon>
        <taxon>Myxococcia</taxon>
        <taxon>Myxococcales</taxon>
        <taxon>Cystobacterineae</taxon>
        <taxon>Archangiaceae</taxon>
        <taxon>Archangium</taxon>
    </lineage>
</organism>
<dbReference type="InterPro" id="IPR050330">
    <property type="entry name" value="Bact_OuterMem_StrucFunc"/>
</dbReference>
<feature type="compositionally biased region" description="Basic and acidic residues" evidence="6">
    <location>
        <begin position="351"/>
        <end position="365"/>
    </location>
</feature>
<accession>A0A2W5VBE0</accession>
<evidence type="ECO:0000259" key="8">
    <source>
        <dbReference type="PROSITE" id="PS51123"/>
    </source>
</evidence>
<dbReference type="Pfam" id="PF02412">
    <property type="entry name" value="TSP_3"/>
    <property type="match status" value="4"/>
</dbReference>
<dbReference type="InterPro" id="IPR006665">
    <property type="entry name" value="OmpA-like"/>
</dbReference>
<feature type="region of interest" description="Disordered" evidence="6">
    <location>
        <begin position="560"/>
        <end position="595"/>
    </location>
</feature>
<evidence type="ECO:0000256" key="6">
    <source>
        <dbReference type="SAM" id="MobiDB-lite"/>
    </source>
</evidence>
<evidence type="ECO:0000256" key="4">
    <source>
        <dbReference type="ARBA" id="ARBA00023237"/>
    </source>
</evidence>
<dbReference type="AlphaFoldDB" id="A0A2W5VBE0"/>
<dbReference type="CDD" id="cd07185">
    <property type="entry name" value="OmpA_C-like"/>
    <property type="match status" value="1"/>
</dbReference>
<feature type="compositionally biased region" description="Basic and acidic residues" evidence="6">
    <location>
        <begin position="568"/>
        <end position="595"/>
    </location>
</feature>
<keyword evidence="2 7" id="KW-0732">Signal</keyword>
<dbReference type="Gene3D" id="4.10.1080.10">
    <property type="entry name" value="TSP type-3 repeat"/>
    <property type="match status" value="2"/>
</dbReference>
<name>A0A2W5VBE0_9BACT</name>
<keyword evidence="4" id="KW-0998">Cell outer membrane</keyword>
<dbReference type="Pfam" id="PF00691">
    <property type="entry name" value="OmpA"/>
    <property type="match status" value="1"/>
</dbReference>
<evidence type="ECO:0000256" key="5">
    <source>
        <dbReference type="PROSITE-ProRule" id="PRU00473"/>
    </source>
</evidence>
<dbReference type="InterPro" id="IPR028974">
    <property type="entry name" value="TSP_type-3_rpt"/>
</dbReference>
<feature type="compositionally biased region" description="Acidic residues" evidence="6">
    <location>
        <begin position="336"/>
        <end position="350"/>
    </location>
</feature>
<evidence type="ECO:0000313" key="10">
    <source>
        <dbReference type="Proteomes" id="UP000249061"/>
    </source>
</evidence>
<keyword evidence="3 5" id="KW-0472">Membrane</keyword>
<dbReference type="GO" id="GO:0007155">
    <property type="term" value="P:cell adhesion"/>
    <property type="evidence" value="ECO:0007669"/>
    <property type="project" value="InterPro"/>
</dbReference>
<gene>
    <name evidence="9" type="ORF">DI536_13235</name>
</gene>
<comment type="subcellular location">
    <subcellularLocation>
        <location evidence="1">Cell outer membrane</location>
    </subcellularLocation>
</comment>
<dbReference type="SUPFAM" id="SSF103647">
    <property type="entry name" value="TSP type-3 repeat"/>
    <property type="match status" value="2"/>
</dbReference>
<dbReference type="PROSITE" id="PS51123">
    <property type="entry name" value="OMPA_2"/>
    <property type="match status" value="1"/>
</dbReference>
<dbReference type="InterPro" id="IPR036737">
    <property type="entry name" value="OmpA-like_sf"/>
</dbReference>
<dbReference type="InterPro" id="IPR003367">
    <property type="entry name" value="Thrombospondin_3-like_rpt"/>
</dbReference>
<dbReference type="EMBL" id="QFQP01000010">
    <property type="protein sequence ID" value="PZR13244.1"/>
    <property type="molecule type" value="Genomic_DNA"/>
</dbReference>
<dbReference type="InterPro" id="IPR006664">
    <property type="entry name" value="OMP_bac"/>
</dbReference>
<evidence type="ECO:0000256" key="2">
    <source>
        <dbReference type="ARBA" id="ARBA00022729"/>
    </source>
</evidence>
<dbReference type="SUPFAM" id="SSF103088">
    <property type="entry name" value="OmpA-like"/>
    <property type="match status" value="1"/>
</dbReference>
<dbReference type="Proteomes" id="UP000249061">
    <property type="component" value="Unassembled WGS sequence"/>
</dbReference>
<protein>
    <submittedName>
        <fullName evidence="9">Thrombospondin</fullName>
    </submittedName>
</protein>
<dbReference type="GO" id="GO:0005509">
    <property type="term" value="F:calcium ion binding"/>
    <property type="evidence" value="ECO:0007669"/>
    <property type="project" value="InterPro"/>
</dbReference>
<evidence type="ECO:0000313" key="9">
    <source>
        <dbReference type="EMBL" id="PZR13244.1"/>
    </source>
</evidence>